<organism evidence="11 12">
    <name type="scientific">Corynebacterium canis</name>
    <dbReference type="NCBI Taxonomy" id="679663"/>
    <lineage>
        <taxon>Bacteria</taxon>
        <taxon>Bacillati</taxon>
        <taxon>Actinomycetota</taxon>
        <taxon>Actinomycetes</taxon>
        <taxon>Mycobacteriales</taxon>
        <taxon>Corynebacteriaceae</taxon>
        <taxon>Corynebacterium</taxon>
    </lineage>
</organism>
<dbReference type="GO" id="GO:0003746">
    <property type="term" value="F:translation elongation factor activity"/>
    <property type="evidence" value="ECO:0007669"/>
    <property type="project" value="UniProtKB-UniRule"/>
</dbReference>
<dbReference type="InterPro" id="IPR001816">
    <property type="entry name" value="Transl_elong_EFTs/EF1B"/>
</dbReference>
<dbReference type="InterPro" id="IPR018101">
    <property type="entry name" value="Transl_elong_Ts_CS"/>
</dbReference>
<evidence type="ECO:0000256" key="1">
    <source>
        <dbReference type="ARBA" id="ARBA00005532"/>
    </source>
</evidence>
<evidence type="ECO:0000313" key="12">
    <source>
        <dbReference type="Proteomes" id="UP000320791"/>
    </source>
</evidence>
<evidence type="ECO:0000256" key="2">
    <source>
        <dbReference type="ARBA" id="ARBA00016956"/>
    </source>
</evidence>
<dbReference type="PROSITE" id="PS01127">
    <property type="entry name" value="EF_TS_2"/>
    <property type="match status" value="1"/>
</dbReference>
<dbReference type="SUPFAM" id="SSF54713">
    <property type="entry name" value="Elongation factor Ts (EF-Ts), dimerisation domain"/>
    <property type="match status" value="1"/>
</dbReference>
<accession>A0A5C5U7X8</accession>
<dbReference type="CDD" id="cd14275">
    <property type="entry name" value="UBA_EF-Ts"/>
    <property type="match status" value="1"/>
</dbReference>
<dbReference type="PANTHER" id="PTHR11741:SF0">
    <property type="entry name" value="ELONGATION FACTOR TS, MITOCHONDRIAL"/>
    <property type="match status" value="1"/>
</dbReference>
<comment type="similarity">
    <text evidence="1 7 8">Belongs to the EF-Ts family.</text>
</comment>
<keyword evidence="4 7" id="KW-0251">Elongation factor</keyword>
<dbReference type="Proteomes" id="UP000320791">
    <property type="component" value="Unassembled WGS sequence"/>
</dbReference>
<dbReference type="InterPro" id="IPR009060">
    <property type="entry name" value="UBA-like_sf"/>
</dbReference>
<dbReference type="Gene3D" id="3.30.479.20">
    <property type="entry name" value="Elongation factor Ts, dimerisation domain"/>
    <property type="match status" value="2"/>
</dbReference>
<comment type="function">
    <text evidence="6 7 8">Associates with the EF-Tu.GDP complex and induces the exchange of GDP to GTP. It remains bound to the aminoacyl-tRNA.EF-Tu.GTP complex up to the GTP hydrolysis stage on the ribosome.</text>
</comment>
<keyword evidence="5 7" id="KW-0648">Protein biosynthesis</keyword>
<dbReference type="GO" id="GO:0005737">
    <property type="term" value="C:cytoplasm"/>
    <property type="evidence" value="ECO:0007669"/>
    <property type="project" value="UniProtKB-SubCell"/>
</dbReference>
<evidence type="ECO:0000256" key="8">
    <source>
        <dbReference type="RuleBase" id="RU000642"/>
    </source>
</evidence>
<dbReference type="Pfam" id="PF00889">
    <property type="entry name" value="EF_TS"/>
    <property type="match status" value="1"/>
</dbReference>
<evidence type="ECO:0000259" key="10">
    <source>
        <dbReference type="Pfam" id="PF00889"/>
    </source>
</evidence>
<comment type="subcellular location">
    <subcellularLocation>
        <location evidence="7 9">Cytoplasm</location>
    </subcellularLocation>
</comment>
<protein>
    <recommendedName>
        <fullName evidence="2 7">Elongation factor Ts</fullName>
        <shortName evidence="7">EF-Ts</shortName>
    </recommendedName>
</protein>
<dbReference type="AlphaFoldDB" id="A0A5C5U7X8"/>
<comment type="caution">
    <text evidence="11">The sequence shown here is derived from an EMBL/GenBank/DDBJ whole genome shotgun (WGS) entry which is preliminary data.</text>
</comment>
<dbReference type="OrthoDB" id="9808348at2"/>
<dbReference type="PANTHER" id="PTHR11741">
    <property type="entry name" value="ELONGATION FACTOR TS"/>
    <property type="match status" value="1"/>
</dbReference>
<dbReference type="FunFam" id="1.10.286.20:FF:000001">
    <property type="entry name" value="Elongation factor Ts"/>
    <property type="match status" value="1"/>
</dbReference>
<evidence type="ECO:0000313" key="11">
    <source>
        <dbReference type="EMBL" id="TWT21545.1"/>
    </source>
</evidence>
<evidence type="ECO:0000256" key="4">
    <source>
        <dbReference type="ARBA" id="ARBA00022768"/>
    </source>
</evidence>
<name>A0A5C5U7X8_9CORY</name>
<dbReference type="FunFam" id="1.10.8.10:FF:000001">
    <property type="entry name" value="Elongation factor Ts"/>
    <property type="match status" value="1"/>
</dbReference>
<evidence type="ECO:0000256" key="6">
    <source>
        <dbReference type="ARBA" id="ARBA00025453"/>
    </source>
</evidence>
<keyword evidence="12" id="KW-1185">Reference proteome</keyword>
<dbReference type="Gene3D" id="1.10.8.10">
    <property type="entry name" value="DNA helicase RuvA subunit, C-terminal domain"/>
    <property type="match status" value="1"/>
</dbReference>
<evidence type="ECO:0000256" key="9">
    <source>
        <dbReference type="RuleBase" id="RU000643"/>
    </source>
</evidence>
<dbReference type="InterPro" id="IPR014039">
    <property type="entry name" value="Transl_elong_EFTs/EF1B_dimer"/>
</dbReference>
<dbReference type="InterPro" id="IPR036402">
    <property type="entry name" value="EF-Ts_dimer_sf"/>
</dbReference>
<dbReference type="SUPFAM" id="SSF46934">
    <property type="entry name" value="UBA-like"/>
    <property type="match status" value="1"/>
</dbReference>
<evidence type="ECO:0000256" key="3">
    <source>
        <dbReference type="ARBA" id="ARBA00022490"/>
    </source>
</evidence>
<dbReference type="EMBL" id="VOHM01000030">
    <property type="protein sequence ID" value="TWT21545.1"/>
    <property type="molecule type" value="Genomic_DNA"/>
</dbReference>
<dbReference type="PROSITE" id="PS01126">
    <property type="entry name" value="EF_TS_1"/>
    <property type="match status" value="1"/>
</dbReference>
<reference evidence="11 12" key="1">
    <citation type="submission" date="2019-08" db="EMBL/GenBank/DDBJ databases">
        <authorList>
            <person name="Lei W."/>
        </authorList>
    </citation>
    <scope>NUCLEOTIDE SEQUENCE [LARGE SCALE GENOMIC DNA]</scope>
    <source>
        <strain evidence="11 12">CCUG 58627</strain>
    </source>
</reference>
<dbReference type="HAMAP" id="MF_00050">
    <property type="entry name" value="EF_Ts"/>
    <property type="match status" value="1"/>
</dbReference>
<evidence type="ECO:0000256" key="5">
    <source>
        <dbReference type="ARBA" id="ARBA00022917"/>
    </source>
</evidence>
<evidence type="ECO:0000256" key="7">
    <source>
        <dbReference type="HAMAP-Rule" id="MF_00050"/>
    </source>
</evidence>
<keyword evidence="3 7" id="KW-0963">Cytoplasm</keyword>
<proteinExistence type="inferred from homology"/>
<gene>
    <name evidence="7" type="primary">tsf</name>
    <name evidence="11" type="ORF">FRX94_11190</name>
</gene>
<feature type="region of interest" description="Involved in Mg(2+) ion dislocation from EF-Tu" evidence="7">
    <location>
        <begin position="76"/>
        <end position="79"/>
    </location>
</feature>
<dbReference type="RefSeq" id="WP_146325428.1">
    <property type="nucleotide sequence ID" value="NZ_BAABLR010000063.1"/>
</dbReference>
<feature type="domain" description="Translation elongation factor EFTs/EF1B dimerisation" evidence="10">
    <location>
        <begin position="68"/>
        <end position="274"/>
    </location>
</feature>
<dbReference type="Gene3D" id="1.10.286.20">
    <property type="match status" value="1"/>
</dbReference>
<dbReference type="NCBIfam" id="TIGR00116">
    <property type="entry name" value="tsf"/>
    <property type="match status" value="1"/>
</dbReference>
<sequence>MANYTAADVKKLREITGSGMMDCKKALAETDGDFDKAIEILRIKGAKDVGKRAERTAAEGLIAVSGNTIVEINSETDFVAKNAEFKEFAAKIADAAAAVKANTVEALHAAEVEGKAAIEAIQELSAKIGEKLELRRAATLEGDNLAVYLHHRASDLPPGVGVLVTYEGEGEAAEQAAHAAAMQVAAMKAQYLNREDIPAEVVEKERATQEKITREEGKPEAAIAKIVEGRMNGFYKDVCLNEQVSVADSKKTVKQVMDEAGVTLTGFVRFEVGQHN</sequence>